<name>A0AAX4ISX7_9PEZI</name>
<dbReference type="AlphaFoldDB" id="A0AAX4ISX7"/>
<evidence type="ECO:0000313" key="3">
    <source>
        <dbReference type="Proteomes" id="UP001322277"/>
    </source>
</evidence>
<feature type="compositionally biased region" description="Polar residues" evidence="1">
    <location>
        <begin position="53"/>
        <end position="72"/>
    </location>
</feature>
<keyword evidence="3" id="KW-1185">Reference proteome</keyword>
<dbReference type="GeneID" id="87947814"/>
<organism evidence="2 3">
    <name type="scientific">Colletotrichum destructivum</name>
    <dbReference type="NCBI Taxonomy" id="34406"/>
    <lineage>
        <taxon>Eukaryota</taxon>
        <taxon>Fungi</taxon>
        <taxon>Dikarya</taxon>
        <taxon>Ascomycota</taxon>
        <taxon>Pezizomycotina</taxon>
        <taxon>Sordariomycetes</taxon>
        <taxon>Hypocreomycetidae</taxon>
        <taxon>Glomerellales</taxon>
        <taxon>Glomerellaceae</taxon>
        <taxon>Colletotrichum</taxon>
        <taxon>Colletotrichum destructivum species complex</taxon>
    </lineage>
</organism>
<dbReference type="Proteomes" id="UP001322277">
    <property type="component" value="Chromosome 7"/>
</dbReference>
<accession>A0AAX4ISX7</accession>
<feature type="region of interest" description="Disordered" evidence="1">
    <location>
        <begin position="41"/>
        <end position="130"/>
    </location>
</feature>
<reference evidence="3" key="1">
    <citation type="journal article" date="2023" name="bioRxiv">
        <title>Complete genome of the Medicago anthracnose fungus, Colletotrichum destructivum, reveals a mini-chromosome-like region within a core chromosome.</title>
        <authorList>
            <person name="Lapalu N."/>
            <person name="Simon A."/>
            <person name="Lu A."/>
            <person name="Plaumann P.-L."/>
            <person name="Amselem J."/>
            <person name="Pigne S."/>
            <person name="Auger A."/>
            <person name="Koch C."/>
            <person name="Dallery J.-F."/>
            <person name="O'Connell R.J."/>
        </authorList>
    </citation>
    <scope>NUCLEOTIDE SEQUENCE [LARGE SCALE GENOMIC DNA]</scope>
    <source>
        <strain evidence="3">CBS 520.97</strain>
    </source>
</reference>
<dbReference type="EMBL" id="CP137311">
    <property type="protein sequence ID" value="WQF86300.1"/>
    <property type="molecule type" value="Genomic_DNA"/>
</dbReference>
<evidence type="ECO:0000256" key="1">
    <source>
        <dbReference type="SAM" id="MobiDB-lite"/>
    </source>
</evidence>
<evidence type="ECO:0000313" key="2">
    <source>
        <dbReference type="EMBL" id="WQF86300.1"/>
    </source>
</evidence>
<dbReference type="RefSeq" id="XP_062783521.1">
    <property type="nucleotide sequence ID" value="XM_062927470.1"/>
</dbReference>
<evidence type="ECO:0008006" key="4">
    <source>
        <dbReference type="Google" id="ProtNLM"/>
    </source>
</evidence>
<proteinExistence type="predicted"/>
<dbReference type="KEGG" id="cdet:87947814"/>
<protein>
    <recommendedName>
        <fullName evidence="4">Zn(2)-C6 fungal-type domain-containing protein</fullName>
    </recommendedName>
</protein>
<sequence length="223" mass="24427">MSTMALFDTYENGSPTPVRIHCAPEMMEAAETLVSLRNTVSDRAHGCSPPNPTKQLTGENLDITTSPNSDSNLHPRRHTIASVSRMSPEPRSGFRTSKSRLRSQSENSSEASKGTGQIGQTGETPHPDRTTLVDCPCSSAKCKRGVRVAPSTRDVHVRADEIRRNGFKAEEPCVACAKSNRECYRGAYTSCDTCLRRKEACLNNWGQSSSGALRPQVYTGQYM</sequence>
<gene>
    <name evidence="2" type="ORF">CDEST_11314</name>
</gene>
<feature type="compositionally biased region" description="Polar residues" evidence="1">
    <location>
        <begin position="102"/>
        <end position="123"/>
    </location>
</feature>